<feature type="active site" description="Proton acceptor" evidence="1">
    <location>
        <position position="101"/>
    </location>
</feature>
<dbReference type="HOGENOM" id="CLU_090940_1_1_9"/>
<sequence length="226" mass="26134">MALNNKVIYNIKELQEQYEFLTKNVIVYFINITKRWVDYMEIINTKLEGVVIIEPKVFGDNRGFFMESYNQEKFQQVGLKYKLIQDNHSLSVEPGVLRGLHYQLNPKAQTKIVRVATGAIYDVVVDIRKESPTFGEWIGAILSEHNKRQIVVPKGFAHGFCTLVPNTNVLYKVDEYYSKEHDRGILWNDPDIGIEWPICNPILSEKDKVHPPLTGADINFQYGDKI</sequence>
<comment type="pathway">
    <text evidence="3">Carbohydrate biosynthesis; dTDP-L-rhamnose biosynthesis.</text>
</comment>
<feature type="site" description="Participates in a stacking interaction with the thymidine ring of dTDP-4-oxo-6-deoxyglucose" evidence="2">
    <location>
        <position position="177"/>
    </location>
</feature>
<dbReference type="EC" id="5.1.3.13" evidence="3"/>
<reference evidence="4 5" key="1">
    <citation type="submission" date="2010-12" db="EMBL/GenBank/DDBJ databases">
        <title>Complete sequence of Bacillus cellulosilyticus DSM 2522.</title>
        <authorList>
            <consortium name="US DOE Joint Genome Institute"/>
            <person name="Lucas S."/>
            <person name="Copeland A."/>
            <person name="Lapidus A."/>
            <person name="Cheng J.-F."/>
            <person name="Bruce D."/>
            <person name="Goodwin L."/>
            <person name="Pitluck S."/>
            <person name="Chertkov O."/>
            <person name="Detter J.C."/>
            <person name="Han C."/>
            <person name="Tapia R."/>
            <person name="Land M."/>
            <person name="Hauser L."/>
            <person name="Jeffries C."/>
            <person name="Kyrpides N."/>
            <person name="Ivanova N."/>
            <person name="Mikhailova N."/>
            <person name="Brumm P."/>
            <person name="Mead D."/>
            <person name="Woyke T."/>
        </authorList>
    </citation>
    <scope>NUCLEOTIDE SEQUENCE [LARGE SCALE GENOMIC DNA]</scope>
    <source>
        <strain evidence="5">ATCC 21833 / DSM 2522 / FERM P-1141 / JCM 9156 / N-4</strain>
    </source>
</reference>
<protein>
    <recommendedName>
        <fullName evidence="3">dTDP-4-dehydrorhamnose 3,5-epimerase</fullName>
        <ecNumber evidence="3">5.1.3.13</ecNumber>
    </recommendedName>
    <alternativeName>
        <fullName evidence="3">Thymidine diphospho-4-keto-rhamnose 3,5-epimerase</fullName>
    </alternativeName>
</protein>
<name>E6TT21_EVAC2</name>
<dbReference type="GO" id="GO:0000271">
    <property type="term" value="P:polysaccharide biosynthetic process"/>
    <property type="evidence" value="ECO:0007669"/>
    <property type="project" value="TreeGrafter"/>
</dbReference>
<evidence type="ECO:0000256" key="3">
    <source>
        <dbReference type="RuleBase" id="RU364069"/>
    </source>
</evidence>
<dbReference type="PANTHER" id="PTHR21047:SF2">
    <property type="entry name" value="THYMIDINE DIPHOSPHO-4-KETO-RHAMNOSE 3,5-EPIMERASE"/>
    <property type="match status" value="1"/>
</dbReference>
<dbReference type="AlphaFoldDB" id="E6TT21"/>
<dbReference type="NCBIfam" id="TIGR01221">
    <property type="entry name" value="rmlC"/>
    <property type="match status" value="1"/>
</dbReference>
<accession>E6TT21</accession>
<dbReference type="Gene3D" id="2.60.120.10">
    <property type="entry name" value="Jelly Rolls"/>
    <property type="match status" value="1"/>
</dbReference>
<dbReference type="STRING" id="649639.Bcell_3689"/>
<dbReference type="PANTHER" id="PTHR21047">
    <property type="entry name" value="DTDP-6-DEOXY-D-GLUCOSE-3,5 EPIMERASE"/>
    <property type="match status" value="1"/>
</dbReference>
<keyword evidence="5" id="KW-1185">Reference proteome</keyword>
<dbReference type="InterPro" id="IPR014710">
    <property type="entry name" value="RmlC-like_jellyroll"/>
</dbReference>
<evidence type="ECO:0000313" key="4">
    <source>
        <dbReference type="EMBL" id="ADU31929.1"/>
    </source>
</evidence>
<comment type="subunit">
    <text evidence="3">Homodimer.</text>
</comment>
<dbReference type="GO" id="GO:0005829">
    <property type="term" value="C:cytosol"/>
    <property type="evidence" value="ECO:0007669"/>
    <property type="project" value="TreeGrafter"/>
</dbReference>
<proteinExistence type="inferred from homology"/>
<dbReference type="InterPro" id="IPR011051">
    <property type="entry name" value="RmlC_Cupin_sf"/>
</dbReference>
<dbReference type="Proteomes" id="UP000001401">
    <property type="component" value="Chromosome"/>
</dbReference>
<comment type="similarity">
    <text evidence="3">Belongs to the dTDP-4-dehydrorhamnose 3,5-epimerase family.</text>
</comment>
<comment type="catalytic activity">
    <reaction evidence="3">
        <text>dTDP-4-dehydro-6-deoxy-alpha-D-glucose = dTDP-4-dehydro-beta-L-rhamnose</text>
        <dbReference type="Rhea" id="RHEA:16969"/>
        <dbReference type="ChEBI" id="CHEBI:57649"/>
        <dbReference type="ChEBI" id="CHEBI:62830"/>
        <dbReference type="EC" id="5.1.3.13"/>
    </reaction>
</comment>
<dbReference type="SUPFAM" id="SSF51182">
    <property type="entry name" value="RmlC-like cupins"/>
    <property type="match status" value="1"/>
</dbReference>
<evidence type="ECO:0000313" key="5">
    <source>
        <dbReference type="Proteomes" id="UP000001401"/>
    </source>
</evidence>
<dbReference type="eggNOG" id="COG1898">
    <property type="taxonomic scope" value="Bacteria"/>
</dbReference>
<feature type="active site" description="Proton donor" evidence="1">
    <location>
        <position position="171"/>
    </location>
</feature>
<evidence type="ECO:0000256" key="1">
    <source>
        <dbReference type="PIRSR" id="PIRSR600888-1"/>
    </source>
</evidence>
<comment type="function">
    <text evidence="3">Catalyzes the epimerization of the C3' and C5'positions of dTDP-6-deoxy-D-xylo-4-hexulose, forming dTDP-6-deoxy-L-lyxo-4-hexulose.</text>
</comment>
<evidence type="ECO:0000256" key="2">
    <source>
        <dbReference type="PIRSR" id="PIRSR600888-3"/>
    </source>
</evidence>
<dbReference type="InterPro" id="IPR000888">
    <property type="entry name" value="RmlC-like"/>
</dbReference>
<gene>
    <name evidence="4" type="ordered locus">Bcell_3689</name>
</gene>
<organism evidence="4 5">
    <name type="scientific">Evansella cellulosilytica (strain ATCC 21833 / DSM 2522 / FERM P-1141 / JCM 9156 / N-4)</name>
    <name type="common">Bacillus cellulosilyticus</name>
    <dbReference type="NCBI Taxonomy" id="649639"/>
    <lineage>
        <taxon>Bacteria</taxon>
        <taxon>Bacillati</taxon>
        <taxon>Bacillota</taxon>
        <taxon>Bacilli</taxon>
        <taxon>Bacillales</taxon>
        <taxon>Bacillaceae</taxon>
        <taxon>Evansella</taxon>
    </lineage>
</organism>
<dbReference type="GO" id="GO:0008830">
    <property type="term" value="F:dTDP-4-dehydrorhamnose 3,5-epimerase activity"/>
    <property type="evidence" value="ECO:0007669"/>
    <property type="project" value="UniProtKB-UniRule"/>
</dbReference>
<dbReference type="UniPathway" id="UPA00124"/>
<dbReference type="KEGG" id="bco:Bcell_3689"/>
<dbReference type="CDD" id="cd00438">
    <property type="entry name" value="cupin_RmlC"/>
    <property type="match status" value="1"/>
</dbReference>
<keyword evidence="3 4" id="KW-0413">Isomerase</keyword>
<dbReference type="GO" id="GO:0019305">
    <property type="term" value="P:dTDP-rhamnose biosynthetic process"/>
    <property type="evidence" value="ECO:0007669"/>
    <property type="project" value="UniProtKB-UniRule"/>
</dbReference>
<dbReference type="Pfam" id="PF00908">
    <property type="entry name" value="dTDP_sugar_isom"/>
    <property type="match status" value="1"/>
</dbReference>
<dbReference type="EMBL" id="CP002394">
    <property type="protein sequence ID" value="ADU31929.1"/>
    <property type="molecule type" value="Genomic_DNA"/>
</dbReference>